<keyword evidence="2 4" id="KW-0378">Hydrolase</keyword>
<evidence type="ECO:0000313" key="4">
    <source>
        <dbReference type="EMBL" id="PIP55608.1"/>
    </source>
</evidence>
<sequence>MPRYFDIHSHLNFPDKWDNFEEVLKRLKDTETYTIVVGTDFKSSKMAVDLAQNHEEIYACIGVHPVDDPHQTFEREKFDELVKHPKVVAIGECGMDFFHTDKDIDYNRQKKLFLNQVNFALDYDKPIMIHARDAYEELLEILEPIKKEAGSKFRGNVHFFAGSPDIAQRFFNMGFSISFTGVITFTRDYDYTIRTSPLNMIMSETDAPYVAPVPHRGKRNEPSYVSEVVKRIAEIRGEDEEKVRVALVNNALSMIG</sequence>
<dbReference type="PROSITE" id="PS01090">
    <property type="entry name" value="TATD_2"/>
    <property type="match status" value="1"/>
</dbReference>
<dbReference type="InterPro" id="IPR032466">
    <property type="entry name" value="Metal_Hydrolase"/>
</dbReference>
<feature type="binding site" evidence="3">
    <location>
        <position position="10"/>
    </location>
    <ligand>
        <name>a divalent metal cation</name>
        <dbReference type="ChEBI" id="CHEBI:60240"/>
        <label>1</label>
    </ligand>
</feature>
<feature type="binding site" evidence="3">
    <location>
        <position position="206"/>
    </location>
    <ligand>
        <name>a divalent metal cation</name>
        <dbReference type="ChEBI" id="CHEBI:60240"/>
        <label>1</label>
    </ligand>
</feature>
<proteinExistence type="predicted"/>
<dbReference type="InterPro" id="IPR018228">
    <property type="entry name" value="DNase_TatD-rel_CS"/>
</dbReference>
<evidence type="ECO:0000256" key="2">
    <source>
        <dbReference type="ARBA" id="ARBA00022801"/>
    </source>
</evidence>
<feature type="binding site" evidence="3">
    <location>
        <position position="92"/>
    </location>
    <ligand>
        <name>a divalent metal cation</name>
        <dbReference type="ChEBI" id="CHEBI:60240"/>
        <label>1</label>
    </ligand>
</feature>
<dbReference type="NCBIfam" id="TIGR00010">
    <property type="entry name" value="YchF/TatD family DNA exonuclease"/>
    <property type="match status" value="1"/>
</dbReference>
<dbReference type="PIRSF" id="PIRSF005902">
    <property type="entry name" value="DNase_TatD"/>
    <property type="match status" value="1"/>
</dbReference>
<evidence type="ECO:0000313" key="5">
    <source>
        <dbReference type="Proteomes" id="UP000229794"/>
    </source>
</evidence>
<dbReference type="SUPFAM" id="SSF51556">
    <property type="entry name" value="Metallo-dependent hydrolases"/>
    <property type="match status" value="1"/>
</dbReference>
<protein>
    <submittedName>
        <fullName evidence="4">Hydrolase TatD</fullName>
    </submittedName>
</protein>
<dbReference type="PANTHER" id="PTHR46124:SF2">
    <property type="entry name" value="D-AMINOACYL-TRNA DEACYLASE"/>
    <property type="match status" value="1"/>
</dbReference>
<feature type="binding site" evidence="3">
    <location>
        <position position="158"/>
    </location>
    <ligand>
        <name>a divalent metal cation</name>
        <dbReference type="ChEBI" id="CHEBI:60240"/>
        <label>2</label>
    </ligand>
</feature>
<dbReference type="AlphaFoldDB" id="A0A2H0BF42"/>
<dbReference type="GO" id="GO:0016788">
    <property type="term" value="F:hydrolase activity, acting on ester bonds"/>
    <property type="evidence" value="ECO:0007669"/>
    <property type="project" value="InterPro"/>
</dbReference>
<dbReference type="InterPro" id="IPR015991">
    <property type="entry name" value="TatD/YcfH-like"/>
</dbReference>
<evidence type="ECO:0000256" key="3">
    <source>
        <dbReference type="PIRSR" id="PIRSR005902-1"/>
    </source>
</evidence>
<reference evidence="4 5" key="1">
    <citation type="submission" date="2017-09" db="EMBL/GenBank/DDBJ databases">
        <title>Depth-based differentiation of microbial function through sediment-hosted aquifers and enrichment of novel symbionts in the deep terrestrial subsurface.</title>
        <authorList>
            <person name="Probst A.J."/>
            <person name="Ladd B."/>
            <person name="Jarett J.K."/>
            <person name="Geller-Mcgrath D.E."/>
            <person name="Sieber C.M."/>
            <person name="Emerson J.B."/>
            <person name="Anantharaman K."/>
            <person name="Thomas B.C."/>
            <person name="Malmstrom R."/>
            <person name="Stieglmeier M."/>
            <person name="Klingl A."/>
            <person name="Woyke T."/>
            <person name="Ryan C.M."/>
            <person name="Banfield J.F."/>
        </authorList>
    </citation>
    <scope>NUCLEOTIDE SEQUENCE [LARGE SCALE GENOMIC DNA]</scope>
    <source>
        <strain evidence="4">CG22_combo_CG10-13_8_21_14_all_42_17</strain>
    </source>
</reference>
<dbReference type="Pfam" id="PF01026">
    <property type="entry name" value="TatD_DNase"/>
    <property type="match status" value="1"/>
</dbReference>
<organism evidence="4 5">
    <name type="scientific">Candidatus Zambryskibacteria bacterium CG22_combo_CG10-13_8_21_14_all_42_17</name>
    <dbReference type="NCBI Taxonomy" id="1975118"/>
    <lineage>
        <taxon>Bacteria</taxon>
        <taxon>Candidatus Zambryskiibacteriota</taxon>
    </lineage>
</organism>
<name>A0A2H0BF42_9BACT</name>
<dbReference type="Gene3D" id="3.20.20.140">
    <property type="entry name" value="Metal-dependent hydrolases"/>
    <property type="match status" value="1"/>
</dbReference>
<feature type="binding site" evidence="3">
    <location>
        <position position="8"/>
    </location>
    <ligand>
        <name>a divalent metal cation</name>
        <dbReference type="ChEBI" id="CHEBI:60240"/>
        <label>1</label>
    </ligand>
</feature>
<comment type="caution">
    <text evidence="4">The sequence shown here is derived from an EMBL/GenBank/DDBJ whole genome shotgun (WGS) entry which is preliminary data.</text>
</comment>
<dbReference type="PANTHER" id="PTHR46124">
    <property type="entry name" value="D-AMINOACYL-TRNA DEACYLASE"/>
    <property type="match status" value="1"/>
</dbReference>
<dbReference type="FunFam" id="3.20.20.140:FF:000005">
    <property type="entry name" value="TatD family hydrolase"/>
    <property type="match status" value="1"/>
</dbReference>
<dbReference type="GO" id="GO:0046872">
    <property type="term" value="F:metal ion binding"/>
    <property type="evidence" value="ECO:0007669"/>
    <property type="project" value="UniProtKB-KW"/>
</dbReference>
<dbReference type="CDD" id="cd01310">
    <property type="entry name" value="TatD_DNAse"/>
    <property type="match status" value="1"/>
</dbReference>
<keyword evidence="1 3" id="KW-0479">Metal-binding</keyword>
<dbReference type="GO" id="GO:0004536">
    <property type="term" value="F:DNA nuclease activity"/>
    <property type="evidence" value="ECO:0007669"/>
    <property type="project" value="InterPro"/>
</dbReference>
<dbReference type="EMBL" id="PCST01000028">
    <property type="protein sequence ID" value="PIP55608.1"/>
    <property type="molecule type" value="Genomic_DNA"/>
</dbReference>
<feature type="binding site" evidence="3">
    <location>
        <position position="130"/>
    </location>
    <ligand>
        <name>a divalent metal cation</name>
        <dbReference type="ChEBI" id="CHEBI:60240"/>
        <label>2</label>
    </ligand>
</feature>
<gene>
    <name evidence="4" type="ORF">COX06_02340</name>
</gene>
<dbReference type="InterPro" id="IPR001130">
    <property type="entry name" value="TatD-like"/>
</dbReference>
<evidence type="ECO:0000256" key="1">
    <source>
        <dbReference type="ARBA" id="ARBA00022723"/>
    </source>
</evidence>
<accession>A0A2H0BF42</accession>
<dbReference type="Proteomes" id="UP000229794">
    <property type="component" value="Unassembled WGS sequence"/>
</dbReference>